<dbReference type="EMBL" id="CAJVPM010003429">
    <property type="protein sequence ID" value="CAG8501174.1"/>
    <property type="molecule type" value="Genomic_DNA"/>
</dbReference>
<organism evidence="1 2">
    <name type="scientific">Scutellospora calospora</name>
    <dbReference type="NCBI Taxonomy" id="85575"/>
    <lineage>
        <taxon>Eukaryota</taxon>
        <taxon>Fungi</taxon>
        <taxon>Fungi incertae sedis</taxon>
        <taxon>Mucoromycota</taxon>
        <taxon>Glomeromycotina</taxon>
        <taxon>Glomeromycetes</taxon>
        <taxon>Diversisporales</taxon>
        <taxon>Gigasporaceae</taxon>
        <taxon>Scutellospora</taxon>
    </lineage>
</organism>
<name>A0ACA9L0T4_9GLOM</name>
<accession>A0ACA9L0T4</accession>
<feature type="non-terminal residue" evidence="1">
    <location>
        <position position="1"/>
    </location>
</feature>
<protein>
    <submittedName>
        <fullName evidence="1">4088_t:CDS:1</fullName>
    </submittedName>
</protein>
<evidence type="ECO:0000313" key="1">
    <source>
        <dbReference type="EMBL" id="CAG8501174.1"/>
    </source>
</evidence>
<sequence length="46" mass="5473">GKIEASTVWLWCIVEITIGEKKRKRNLSKKLCEFLKEEDHKTSRIK</sequence>
<proteinExistence type="predicted"/>
<evidence type="ECO:0000313" key="2">
    <source>
        <dbReference type="Proteomes" id="UP000789860"/>
    </source>
</evidence>
<gene>
    <name evidence="1" type="ORF">SCALOS_LOCUS3248</name>
</gene>
<comment type="caution">
    <text evidence="1">The sequence shown here is derived from an EMBL/GenBank/DDBJ whole genome shotgun (WGS) entry which is preliminary data.</text>
</comment>
<reference evidence="1" key="1">
    <citation type="submission" date="2021-06" db="EMBL/GenBank/DDBJ databases">
        <authorList>
            <person name="Kallberg Y."/>
            <person name="Tangrot J."/>
            <person name="Rosling A."/>
        </authorList>
    </citation>
    <scope>NUCLEOTIDE SEQUENCE</scope>
    <source>
        <strain evidence="1">AU212A</strain>
    </source>
</reference>
<keyword evidence="2" id="KW-1185">Reference proteome</keyword>
<dbReference type="Proteomes" id="UP000789860">
    <property type="component" value="Unassembled WGS sequence"/>
</dbReference>